<feature type="domain" description="Transcriptional regulator-like" evidence="1">
    <location>
        <begin position="19"/>
        <end position="57"/>
    </location>
</feature>
<reference evidence="2" key="1">
    <citation type="journal article" date="2004" name="Nature">
        <title>Community structure and metabolism through reconstruction of microbial genomes from the environment.</title>
        <authorList>
            <person name="Tyson G.W."/>
            <person name="Chapman J."/>
            <person name="Hugenholtz P."/>
            <person name="Allen E.E."/>
            <person name="Ram R.J."/>
            <person name="Richardson P.M."/>
            <person name="Solovyev V.V."/>
            <person name="Rubin E.M."/>
            <person name="Rokhsar D.S."/>
            <person name="Banfield J.F."/>
        </authorList>
    </citation>
    <scope>NUCLEOTIDE SEQUENCE [LARGE SCALE GENOMIC DNA]</scope>
</reference>
<dbReference type="InterPro" id="IPR045465">
    <property type="entry name" value="Trans_reg_dom"/>
</dbReference>
<name>B6AQ63_9BACT</name>
<accession>B6AQ63</accession>
<proteinExistence type="predicted"/>
<evidence type="ECO:0000259" key="1">
    <source>
        <dbReference type="Pfam" id="PF20109"/>
    </source>
</evidence>
<gene>
    <name evidence="2" type="ORF">CGL2_10305006</name>
</gene>
<dbReference type="Pfam" id="PF20109">
    <property type="entry name" value="Trans_reg_dom"/>
    <property type="match status" value="1"/>
</dbReference>
<dbReference type="AlphaFoldDB" id="B6AQ63"/>
<reference evidence="2" key="2">
    <citation type="journal article" date="2008" name="PLoS Biol.">
        <title>Population genomic analysis of strain variation in Leptospirillum group II bacteria involved in acid mine drainage formation.</title>
        <authorList>
            <person name="Simmons S.L."/>
            <person name="Dibartolo G."/>
            <person name="Denef V.J."/>
            <person name="Goltsman D.S."/>
            <person name="Thelen M.P."/>
            <person name="Banfield J.F."/>
        </authorList>
    </citation>
    <scope>NUCLEOTIDE SEQUENCE [LARGE SCALE GENOMIC DNA]</scope>
</reference>
<dbReference type="EMBL" id="DS995261">
    <property type="protein sequence ID" value="EDZ38384.1"/>
    <property type="molecule type" value="Genomic_DNA"/>
</dbReference>
<sequence>MTRFARTLDYPDELSWLPDWRDASQYPPVEGTSGTRWAWEFLRRNPEYQKAYSELTHVVFHGHRYGSRGPAPILSWKVDGKDVLVTRGAILMARQPPSDEAIMEETRRLFNICERFHLIDGVRPPDPRSNEDPRLSFRAAWMRSYHHNKKHPGLTSSVPEGKILIEFDLDLSLEIQFKHAKEILKRAGVPAKEKYQPEKFPSYLRILDARTEEDPLSFEKIGKIVYPESSEPGSTSRKAYKIARLLRNSLFWKIPLLVD</sequence>
<evidence type="ECO:0000313" key="2">
    <source>
        <dbReference type="EMBL" id="EDZ38384.1"/>
    </source>
</evidence>
<protein>
    <recommendedName>
        <fullName evidence="1">Transcriptional regulator-like domain-containing protein</fullName>
    </recommendedName>
</protein>
<organism evidence="2">
    <name type="scientific">Leptospirillum sp. Group II '5-way CG'</name>
    <dbReference type="NCBI Taxonomy" id="419541"/>
    <lineage>
        <taxon>Bacteria</taxon>
        <taxon>Pseudomonadati</taxon>
        <taxon>Nitrospirota</taxon>
        <taxon>Nitrospiria</taxon>
        <taxon>Nitrospirales</taxon>
        <taxon>Nitrospiraceae</taxon>
        <taxon>Leptospirillum</taxon>
    </lineage>
</organism>